<keyword evidence="1" id="KW-1133">Transmembrane helix</keyword>
<organism evidence="3 4">
    <name type="scientific">Meripilus lineatus</name>
    <dbReference type="NCBI Taxonomy" id="2056292"/>
    <lineage>
        <taxon>Eukaryota</taxon>
        <taxon>Fungi</taxon>
        <taxon>Dikarya</taxon>
        <taxon>Basidiomycota</taxon>
        <taxon>Agaricomycotina</taxon>
        <taxon>Agaricomycetes</taxon>
        <taxon>Polyporales</taxon>
        <taxon>Meripilaceae</taxon>
        <taxon>Meripilus</taxon>
    </lineage>
</organism>
<comment type="caution">
    <text evidence="3">The sequence shown here is derived from an EMBL/GenBank/DDBJ whole genome shotgun (WGS) entry which is preliminary data.</text>
</comment>
<keyword evidence="4" id="KW-1185">Reference proteome</keyword>
<evidence type="ECO:0000256" key="1">
    <source>
        <dbReference type="SAM" id="Phobius"/>
    </source>
</evidence>
<reference evidence="3" key="1">
    <citation type="submission" date="2022-07" db="EMBL/GenBank/DDBJ databases">
        <title>Genome Sequence of Physisporinus lineatus.</title>
        <authorList>
            <person name="Buettner E."/>
        </authorList>
    </citation>
    <scope>NUCLEOTIDE SEQUENCE</scope>
    <source>
        <strain evidence="3">VT162</strain>
    </source>
</reference>
<name>A0AAD5YGW6_9APHY</name>
<feature type="transmembrane region" description="Helical" evidence="1">
    <location>
        <begin position="118"/>
        <end position="140"/>
    </location>
</feature>
<dbReference type="Pfam" id="PF20151">
    <property type="entry name" value="DUF6533"/>
    <property type="match status" value="1"/>
</dbReference>
<sequence length="238" mass="26289">MINKLSGIHTVWVLCALKSPEEEKASLENLSKSLVVDGQRSLPVITSGLIYKGFNQSPSDTTTLDKDIKPAGIMGELETYYSSQQGIKYSRAALLALLVYEILITIDKEVKVVWKYRFTPISLVYLVLRMGTLGCMILYAASSLSILGSLSIIGYVSSTSALLPPFLSPIQMQSSNPSHLRPISDDIASHLHVQWFAGMGTMWGQKTAYYDSALLFCRTILSPSGERDAVRNFLNSHF</sequence>
<accession>A0AAD5YGW6</accession>
<dbReference type="EMBL" id="JANAWD010000327">
    <property type="protein sequence ID" value="KAJ3481329.1"/>
    <property type="molecule type" value="Genomic_DNA"/>
</dbReference>
<evidence type="ECO:0000313" key="4">
    <source>
        <dbReference type="Proteomes" id="UP001212997"/>
    </source>
</evidence>
<dbReference type="AlphaFoldDB" id="A0AAD5YGW6"/>
<gene>
    <name evidence="3" type="ORF">NLI96_g7730</name>
</gene>
<feature type="domain" description="DUF6533" evidence="2">
    <location>
        <begin position="89"/>
        <end position="133"/>
    </location>
</feature>
<keyword evidence="1" id="KW-0812">Transmembrane</keyword>
<dbReference type="Proteomes" id="UP001212997">
    <property type="component" value="Unassembled WGS sequence"/>
</dbReference>
<evidence type="ECO:0000313" key="3">
    <source>
        <dbReference type="EMBL" id="KAJ3481329.1"/>
    </source>
</evidence>
<proteinExistence type="predicted"/>
<dbReference type="InterPro" id="IPR045340">
    <property type="entry name" value="DUF6533"/>
</dbReference>
<protein>
    <recommendedName>
        <fullName evidence="2">DUF6533 domain-containing protein</fullName>
    </recommendedName>
</protein>
<keyword evidence="1" id="KW-0472">Membrane</keyword>
<evidence type="ECO:0000259" key="2">
    <source>
        <dbReference type="Pfam" id="PF20151"/>
    </source>
</evidence>